<dbReference type="GeneTree" id="ENSGT00940000154879"/>
<dbReference type="InterPro" id="IPR049401">
    <property type="entry name" value="DZF_dom_N"/>
</dbReference>
<dbReference type="AlphaFoldDB" id="A0A8C7LJS2"/>
<dbReference type="FunFam" id="1.10.1410.40:FF:000010">
    <property type="entry name" value="Interleukin enhancer-binding factor 2"/>
    <property type="match status" value="1"/>
</dbReference>
<dbReference type="InterPro" id="IPR052134">
    <property type="entry name" value="ILF2"/>
</dbReference>
<evidence type="ECO:0000256" key="6">
    <source>
        <dbReference type="ARBA" id="ARBA00023242"/>
    </source>
</evidence>
<comment type="subcellular location">
    <subcellularLocation>
        <location evidence="1">Nucleus</location>
    </subcellularLocation>
</comment>
<name>A0A8C7LJS2_ONCMY</name>
<dbReference type="Pfam" id="PF07528">
    <property type="entry name" value="DZF_N"/>
    <property type="match status" value="1"/>
</dbReference>
<keyword evidence="2" id="KW-0805">Transcription regulation</keyword>
<reference evidence="9" key="1">
    <citation type="submission" date="2020-07" db="EMBL/GenBank/DDBJ databases">
        <title>A long reads based de novo assembly of the rainbow trout Arlee double haploid line genome.</title>
        <authorList>
            <person name="Gao G."/>
            <person name="Palti Y."/>
        </authorList>
    </citation>
    <scope>NUCLEOTIDE SEQUENCE [LARGE SCALE GENOMIC DNA]</scope>
</reference>
<dbReference type="Gene3D" id="3.30.460.10">
    <property type="entry name" value="Beta Polymerase, domain 2"/>
    <property type="match status" value="1"/>
</dbReference>
<protein>
    <recommendedName>
        <fullName evidence="8">DZF domain-containing protein</fullName>
    </recommendedName>
</protein>
<dbReference type="PROSITE" id="PS51703">
    <property type="entry name" value="DZF"/>
    <property type="match status" value="1"/>
</dbReference>
<dbReference type="InterPro" id="IPR049402">
    <property type="entry name" value="DZF_dom_C"/>
</dbReference>
<evidence type="ECO:0000313" key="10">
    <source>
        <dbReference type="Proteomes" id="UP000694395"/>
    </source>
</evidence>
<dbReference type="PANTHER" id="PTHR46447:SF1">
    <property type="entry name" value="INTERLEUKIN ENHANCER-BINDING FACTOR 2"/>
    <property type="match status" value="1"/>
</dbReference>
<dbReference type="Ensembl" id="ENSOMYT00000001140.2">
    <property type="protein sequence ID" value="ENSOMYP00000001004.2"/>
    <property type="gene ID" value="ENSOMYG00000000595.2"/>
</dbReference>
<evidence type="ECO:0000313" key="9">
    <source>
        <dbReference type="Ensembl" id="ENSOMYP00000001004.2"/>
    </source>
</evidence>
<accession>A0A8C7LJS2</accession>
<sequence>MPYIFCFTTSNSRWRQYTVGCSLSLNLKKEEEESTPTNKPTQPVRTLLAAEVHIFHIDFKEVSTTSHIMRGERGRGRGGRFGVRGGGPVPGFRPFVPHIPFDLYVCEIAFPRLKPAPDETAFSEALLKRNQDLGPTSVEQSSILSLVTKITNVIDNFIVSAGADEVEIEEMRQVGSYKKGTMTTGHNVADLAVILKILPSVETVTALGTKVVETLRTQDPSEVLSMLPNETGFEISSADATVKILIATVPHNMRKLEPDVHIDMKLLQNSLAAVRHARWFEENASHSTVKVLVRLLKDLRIRFPGFEPLTPWMLDLLGHSAVMNNPSRQPLALNVAFRRSLQMLSSGLFLPGSAGIADPCENGHYRVFTVMNLEQQDMVCLTAQTLVRLLSHGGYMKILGLDGDASHLVVETSTWDGVTVKPSEKAYEKMPEVELEVDDDDDDDDDAEMESMDTKEVMDTKE</sequence>
<feature type="domain" description="DZF" evidence="8">
    <location>
        <begin position="93"/>
        <end position="441"/>
    </location>
</feature>
<dbReference type="InterPro" id="IPR006561">
    <property type="entry name" value="DZF_dom"/>
</dbReference>
<dbReference type="GO" id="GO:0071013">
    <property type="term" value="C:catalytic step 2 spliceosome"/>
    <property type="evidence" value="ECO:0007669"/>
    <property type="project" value="TreeGrafter"/>
</dbReference>
<dbReference type="InterPro" id="IPR043519">
    <property type="entry name" value="NT_sf"/>
</dbReference>
<evidence type="ECO:0000259" key="8">
    <source>
        <dbReference type="PROSITE" id="PS51703"/>
    </source>
</evidence>
<dbReference type="Proteomes" id="UP000694395">
    <property type="component" value="Chromosome 3"/>
</dbReference>
<evidence type="ECO:0000256" key="2">
    <source>
        <dbReference type="ARBA" id="ARBA00023015"/>
    </source>
</evidence>
<keyword evidence="6" id="KW-0539">Nucleus</keyword>
<dbReference type="PANTHER" id="PTHR46447">
    <property type="entry name" value="INTERLEUKIN ENHANCER-BINDING FACTOR"/>
    <property type="match status" value="1"/>
</dbReference>
<dbReference type="Pfam" id="PF20965">
    <property type="entry name" value="DZF_C"/>
    <property type="match status" value="1"/>
</dbReference>
<feature type="region of interest" description="Disordered" evidence="7">
    <location>
        <begin position="426"/>
        <end position="462"/>
    </location>
</feature>
<feature type="compositionally biased region" description="Acidic residues" evidence="7">
    <location>
        <begin position="433"/>
        <end position="451"/>
    </location>
</feature>
<keyword evidence="4" id="KW-0010">Activator</keyword>
<reference evidence="9" key="3">
    <citation type="submission" date="2025-09" db="UniProtKB">
        <authorList>
            <consortium name="Ensembl"/>
        </authorList>
    </citation>
    <scope>IDENTIFICATION</scope>
</reference>
<evidence type="ECO:0000256" key="3">
    <source>
        <dbReference type="ARBA" id="ARBA00023125"/>
    </source>
</evidence>
<dbReference type="GO" id="GO:0003725">
    <property type="term" value="F:double-stranded RNA binding"/>
    <property type="evidence" value="ECO:0007669"/>
    <property type="project" value="TreeGrafter"/>
</dbReference>
<keyword evidence="3" id="KW-0238">DNA-binding</keyword>
<dbReference type="FunFam" id="3.30.460.10:FF:000093">
    <property type="entry name" value="Interleukin enhancer-binding factor 2"/>
    <property type="match status" value="1"/>
</dbReference>
<dbReference type="PROSITE" id="PS50152">
    <property type="entry name" value="25A_SYNTH_3"/>
    <property type="match status" value="1"/>
</dbReference>
<dbReference type="SUPFAM" id="SSF81301">
    <property type="entry name" value="Nucleotidyltransferase"/>
    <property type="match status" value="1"/>
</dbReference>
<keyword evidence="5" id="KW-0804">Transcription</keyword>
<evidence type="ECO:0000256" key="7">
    <source>
        <dbReference type="SAM" id="MobiDB-lite"/>
    </source>
</evidence>
<dbReference type="Gene3D" id="1.10.1410.40">
    <property type="match status" value="1"/>
</dbReference>
<evidence type="ECO:0000256" key="1">
    <source>
        <dbReference type="ARBA" id="ARBA00004123"/>
    </source>
</evidence>
<evidence type="ECO:0000256" key="5">
    <source>
        <dbReference type="ARBA" id="ARBA00023163"/>
    </source>
</evidence>
<dbReference type="SMART" id="SM00572">
    <property type="entry name" value="DZF"/>
    <property type="match status" value="1"/>
</dbReference>
<reference evidence="9" key="2">
    <citation type="submission" date="2025-08" db="UniProtKB">
        <authorList>
            <consortium name="Ensembl"/>
        </authorList>
    </citation>
    <scope>IDENTIFICATION</scope>
</reference>
<dbReference type="GO" id="GO:0045893">
    <property type="term" value="P:positive regulation of DNA-templated transcription"/>
    <property type="evidence" value="ECO:0007669"/>
    <property type="project" value="TreeGrafter"/>
</dbReference>
<organism evidence="9 10">
    <name type="scientific">Oncorhynchus mykiss</name>
    <name type="common">Rainbow trout</name>
    <name type="synonym">Salmo gairdneri</name>
    <dbReference type="NCBI Taxonomy" id="8022"/>
    <lineage>
        <taxon>Eukaryota</taxon>
        <taxon>Metazoa</taxon>
        <taxon>Chordata</taxon>
        <taxon>Craniata</taxon>
        <taxon>Vertebrata</taxon>
        <taxon>Euteleostomi</taxon>
        <taxon>Actinopterygii</taxon>
        <taxon>Neopterygii</taxon>
        <taxon>Teleostei</taxon>
        <taxon>Protacanthopterygii</taxon>
        <taxon>Salmoniformes</taxon>
        <taxon>Salmonidae</taxon>
        <taxon>Salmoninae</taxon>
        <taxon>Oncorhynchus</taxon>
    </lineage>
</organism>
<keyword evidence="10" id="KW-1185">Reference proteome</keyword>
<dbReference type="GO" id="GO:0003677">
    <property type="term" value="F:DNA binding"/>
    <property type="evidence" value="ECO:0007669"/>
    <property type="project" value="UniProtKB-KW"/>
</dbReference>
<proteinExistence type="predicted"/>
<evidence type="ECO:0000256" key="4">
    <source>
        <dbReference type="ARBA" id="ARBA00023159"/>
    </source>
</evidence>
<feature type="compositionally biased region" description="Basic and acidic residues" evidence="7">
    <location>
        <begin position="452"/>
        <end position="462"/>
    </location>
</feature>